<dbReference type="PROSITE" id="PS50262">
    <property type="entry name" value="G_PROTEIN_RECEP_F1_2"/>
    <property type="match status" value="1"/>
</dbReference>
<name>A0A834XZ76_APHGI</name>
<comment type="subcellular location">
    <subcellularLocation>
        <location evidence="1">Membrane</location>
        <topology evidence="1">Multi-pass membrane protein</topology>
    </subcellularLocation>
</comment>
<keyword evidence="8" id="KW-0807">Transducer</keyword>
<gene>
    <name evidence="12" type="ORF">HCN44_004509</name>
</gene>
<evidence type="ECO:0000256" key="3">
    <source>
        <dbReference type="ARBA" id="ARBA00022692"/>
    </source>
</evidence>
<evidence type="ECO:0000259" key="11">
    <source>
        <dbReference type="PROSITE" id="PS50262"/>
    </source>
</evidence>
<comment type="caution">
    <text evidence="12">The sequence shown here is derived from an EMBL/GenBank/DDBJ whole genome shotgun (WGS) entry which is preliminary data.</text>
</comment>
<evidence type="ECO:0000256" key="1">
    <source>
        <dbReference type="ARBA" id="ARBA00004141"/>
    </source>
</evidence>
<organism evidence="12 13">
    <name type="scientific">Aphidius gifuensis</name>
    <name type="common">Parasitoid wasp</name>
    <dbReference type="NCBI Taxonomy" id="684658"/>
    <lineage>
        <taxon>Eukaryota</taxon>
        <taxon>Metazoa</taxon>
        <taxon>Ecdysozoa</taxon>
        <taxon>Arthropoda</taxon>
        <taxon>Hexapoda</taxon>
        <taxon>Insecta</taxon>
        <taxon>Pterygota</taxon>
        <taxon>Neoptera</taxon>
        <taxon>Endopterygota</taxon>
        <taxon>Hymenoptera</taxon>
        <taxon>Apocrita</taxon>
        <taxon>Ichneumonoidea</taxon>
        <taxon>Braconidae</taxon>
        <taxon>Aphidiinae</taxon>
        <taxon>Aphidius</taxon>
    </lineage>
</organism>
<dbReference type="InterPro" id="IPR017452">
    <property type="entry name" value="GPCR_Rhodpsn_7TM"/>
</dbReference>
<dbReference type="Proteomes" id="UP000639338">
    <property type="component" value="Unassembled WGS sequence"/>
</dbReference>
<protein>
    <recommendedName>
        <fullName evidence="11">G-protein coupled receptors family 1 profile domain-containing protein</fullName>
    </recommendedName>
</protein>
<dbReference type="CDD" id="cd00637">
    <property type="entry name" value="7tm_classA_rhodopsin-like"/>
    <property type="match status" value="1"/>
</dbReference>
<dbReference type="EMBL" id="JACMRX010000002">
    <property type="protein sequence ID" value="KAF7995037.1"/>
    <property type="molecule type" value="Genomic_DNA"/>
</dbReference>
<feature type="domain" description="G-protein coupled receptors family 1 profile" evidence="11">
    <location>
        <begin position="49"/>
        <end position="356"/>
    </location>
</feature>
<evidence type="ECO:0000256" key="9">
    <source>
        <dbReference type="SAM" id="MobiDB-lite"/>
    </source>
</evidence>
<dbReference type="SUPFAM" id="SSF81321">
    <property type="entry name" value="Family A G protein-coupled receptor-like"/>
    <property type="match status" value="1"/>
</dbReference>
<feature type="compositionally biased region" description="Gly residues" evidence="9">
    <location>
        <begin position="379"/>
        <end position="391"/>
    </location>
</feature>
<feature type="transmembrane region" description="Helical" evidence="10">
    <location>
        <begin position="36"/>
        <end position="58"/>
    </location>
</feature>
<proteinExistence type="inferred from homology"/>
<dbReference type="PANTHER" id="PTHR45695">
    <property type="entry name" value="LEUCOKININ RECEPTOR-RELATED"/>
    <property type="match status" value="1"/>
</dbReference>
<feature type="transmembrane region" description="Helical" evidence="10">
    <location>
        <begin position="189"/>
        <end position="214"/>
    </location>
</feature>
<dbReference type="Pfam" id="PF00001">
    <property type="entry name" value="7tm_1"/>
    <property type="match status" value="1"/>
</dbReference>
<evidence type="ECO:0000256" key="7">
    <source>
        <dbReference type="ARBA" id="ARBA00023170"/>
    </source>
</evidence>
<evidence type="ECO:0000313" key="13">
    <source>
        <dbReference type="Proteomes" id="UP000639338"/>
    </source>
</evidence>
<keyword evidence="5" id="KW-0297">G-protein coupled receptor</keyword>
<feature type="transmembrane region" description="Helical" evidence="10">
    <location>
        <begin position="147"/>
        <end position="169"/>
    </location>
</feature>
<dbReference type="OrthoDB" id="9880339at2759"/>
<accession>A0A834XZ76</accession>
<sequence>MNSSYLLGEDDEWGARYYFTYYSQFGDDHNARSIEVIILAITFVFAVGANVSIGACVLRFKEMRTSTNLCLVNLAAADLLFCLGIPAVAYTRITQSWLLGDTLCRLLPYSQFVCGFVLLWTLTLISMDRHRCLAIAPYRSTLTASRVLRASIITWCIGSILFLPAAFWFRLKTSGKHTICTLVFPRNEIFNISLCFIIPIVIVACILPMCLLVYHYQQIFQRILDTRSRWAVSCVTQAQYGSSGRRDSELSVVGTLVPWASRKSSSASTTGRQGRAGSLSQHEEIRLHKHLRVVRILLLNVIAVLAMWTPISVLLILIYLDGRRPIEDTNFFLKSHHFIWSFIIAQLNTVINPLLYGVFSENFRACFSKFWSKTLSTGGASGERGSGGATGVYGNNRKSSKSLEVLQDRLGTNKNSSFKHNKQPKKSSSCSIGSIIEIPSSEKL</sequence>
<dbReference type="AlphaFoldDB" id="A0A834XZ76"/>
<feature type="transmembrane region" description="Helical" evidence="10">
    <location>
        <begin position="109"/>
        <end position="127"/>
    </location>
</feature>
<evidence type="ECO:0000256" key="2">
    <source>
        <dbReference type="ARBA" id="ARBA00010663"/>
    </source>
</evidence>
<feature type="region of interest" description="Disordered" evidence="9">
    <location>
        <begin position="376"/>
        <end position="396"/>
    </location>
</feature>
<dbReference type="PRINTS" id="PR00237">
    <property type="entry name" value="GPCRRHODOPSN"/>
</dbReference>
<feature type="transmembrane region" description="Helical" evidence="10">
    <location>
        <begin position="338"/>
        <end position="359"/>
    </location>
</feature>
<evidence type="ECO:0000256" key="5">
    <source>
        <dbReference type="ARBA" id="ARBA00023040"/>
    </source>
</evidence>
<evidence type="ECO:0000256" key="10">
    <source>
        <dbReference type="SAM" id="Phobius"/>
    </source>
</evidence>
<keyword evidence="6 10" id="KW-0472">Membrane</keyword>
<keyword evidence="7" id="KW-0675">Receptor</keyword>
<evidence type="ECO:0000313" key="12">
    <source>
        <dbReference type="EMBL" id="KAF7995037.1"/>
    </source>
</evidence>
<evidence type="ECO:0000256" key="4">
    <source>
        <dbReference type="ARBA" id="ARBA00022989"/>
    </source>
</evidence>
<feature type="transmembrane region" description="Helical" evidence="10">
    <location>
        <begin position="70"/>
        <end position="89"/>
    </location>
</feature>
<dbReference type="GO" id="GO:0004930">
    <property type="term" value="F:G protein-coupled receptor activity"/>
    <property type="evidence" value="ECO:0007669"/>
    <property type="project" value="UniProtKB-KW"/>
</dbReference>
<dbReference type="GO" id="GO:0005886">
    <property type="term" value="C:plasma membrane"/>
    <property type="evidence" value="ECO:0007669"/>
    <property type="project" value="TreeGrafter"/>
</dbReference>
<keyword evidence="13" id="KW-1185">Reference proteome</keyword>
<dbReference type="InterPro" id="IPR000276">
    <property type="entry name" value="GPCR_Rhodpsn"/>
</dbReference>
<evidence type="ECO:0000256" key="6">
    <source>
        <dbReference type="ARBA" id="ARBA00023136"/>
    </source>
</evidence>
<comment type="similarity">
    <text evidence="2">Belongs to the G-protein coupled receptor 1 family.</text>
</comment>
<keyword evidence="3 10" id="KW-0812">Transmembrane</keyword>
<keyword evidence="4 10" id="KW-1133">Transmembrane helix</keyword>
<feature type="region of interest" description="Disordered" evidence="9">
    <location>
        <begin position="411"/>
        <end position="431"/>
    </location>
</feature>
<reference evidence="12 13" key="1">
    <citation type="submission" date="2020-08" db="EMBL/GenBank/DDBJ databases">
        <title>Aphidius gifuensis genome sequencing and assembly.</title>
        <authorList>
            <person name="Du Z."/>
        </authorList>
    </citation>
    <scope>NUCLEOTIDE SEQUENCE [LARGE SCALE GENOMIC DNA]</scope>
    <source>
        <strain evidence="12">YNYX2018</strain>
        <tissue evidence="12">Adults</tissue>
    </source>
</reference>
<dbReference type="PANTHER" id="PTHR45695:SF37">
    <property type="entry name" value="FREE FATTY ACID RECEPTOR 4-LIKE"/>
    <property type="match status" value="1"/>
</dbReference>
<feature type="transmembrane region" description="Helical" evidence="10">
    <location>
        <begin position="296"/>
        <end position="318"/>
    </location>
</feature>
<dbReference type="Gene3D" id="1.20.1070.10">
    <property type="entry name" value="Rhodopsin 7-helix transmembrane proteins"/>
    <property type="match status" value="1"/>
</dbReference>
<evidence type="ECO:0000256" key="8">
    <source>
        <dbReference type="ARBA" id="ARBA00023224"/>
    </source>
</evidence>